<keyword evidence="4 5" id="KW-0472">Membrane</keyword>
<comment type="subcellular location">
    <subcellularLocation>
        <location evidence="1">Membrane</location>
        <topology evidence="1">Multi-pass membrane protein</topology>
    </subcellularLocation>
</comment>
<dbReference type="GO" id="GO:0015179">
    <property type="term" value="F:L-amino acid transmembrane transporter activity"/>
    <property type="evidence" value="ECO:0007669"/>
    <property type="project" value="TreeGrafter"/>
</dbReference>
<protein>
    <submittedName>
        <fullName evidence="7">Amino Acid/Auxin Permease (AAAP) Family</fullName>
    </submittedName>
</protein>
<feature type="transmembrane region" description="Helical" evidence="5">
    <location>
        <begin position="20"/>
        <end position="42"/>
    </location>
</feature>
<feature type="transmembrane region" description="Helical" evidence="5">
    <location>
        <begin position="222"/>
        <end position="247"/>
    </location>
</feature>
<proteinExistence type="predicted"/>
<feature type="domain" description="Amino acid transporter transmembrane" evidence="6">
    <location>
        <begin position="20"/>
        <end position="397"/>
    </location>
</feature>
<evidence type="ECO:0000256" key="3">
    <source>
        <dbReference type="ARBA" id="ARBA00022989"/>
    </source>
</evidence>
<evidence type="ECO:0000256" key="2">
    <source>
        <dbReference type="ARBA" id="ARBA00022692"/>
    </source>
</evidence>
<dbReference type="PANTHER" id="PTHR22950">
    <property type="entry name" value="AMINO ACID TRANSPORTER"/>
    <property type="match status" value="1"/>
</dbReference>
<comment type="caution">
    <text evidence="7">The sequence shown here is derived from an EMBL/GenBank/DDBJ whole genome shotgun (WGS) entry which is preliminary data.</text>
</comment>
<feature type="transmembrane region" description="Helical" evidence="5">
    <location>
        <begin position="128"/>
        <end position="146"/>
    </location>
</feature>
<feature type="transmembrane region" description="Helical" evidence="5">
    <location>
        <begin position="54"/>
        <end position="82"/>
    </location>
</feature>
<feature type="transmembrane region" description="Helical" evidence="5">
    <location>
        <begin position="188"/>
        <end position="210"/>
    </location>
</feature>
<reference evidence="7 8" key="1">
    <citation type="journal article" date="2014" name="Genome Biol. Evol.">
        <title>The secreted proteins of Achlya hypogyna and Thraustotheca clavata identify the ancestral oomycete secretome and reveal gene acquisitions by horizontal gene transfer.</title>
        <authorList>
            <person name="Misner I."/>
            <person name="Blouin N."/>
            <person name="Leonard G."/>
            <person name="Richards T.A."/>
            <person name="Lane C.E."/>
        </authorList>
    </citation>
    <scope>NUCLEOTIDE SEQUENCE [LARGE SCALE GENOMIC DNA]</scope>
    <source>
        <strain evidence="7 8">ATCC 48635</strain>
    </source>
</reference>
<keyword evidence="8" id="KW-1185">Reference proteome</keyword>
<dbReference type="GO" id="GO:0016020">
    <property type="term" value="C:membrane"/>
    <property type="evidence" value="ECO:0007669"/>
    <property type="project" value="UniProtKB-SubCell"/>
</dbReference>
<dbReference type="InterPro" id="IPR013057">
    <property type="entry name" value="AA_transpt_TM"/>
</dbReference>
<dbReference type="Proteomes" id="UP000243579">
    <property type="component" value="Unassembled WGS sequence"/>
</dbReference>
<feature type="transmembrane region" description="Helical" evidence="5">
    <location>
        <begin position="158"/>
        <end position="176"/>
    </location>
</feature>
<evidence type="ECO:0000256" key="5">
    <source>
        <dbReference type="SAM" id="Phobius"/>
    </source>
</evidence>
<feature type="transmembrane region" description="Helical" evidence="5">
    <location>
        <begin position="380"/>
        <end position="398"/>
    </location>
</feature>
<keyword evidence="2 5" id="KW-0812">Transmembrane</keyword>
<keyword evidence="3 5" id="KW-1133">Transmembrane helix</keyword>
<evidence type="ECO:0000313" key="8">
    <source>
        <dbReference type="Proteomes" id="UP000243579"/>
    </source>
</evidence>
<accession>A0A1V9YL67</accession>
<dbReference type="PANTHER" id="PTHR22950:SF702">
    <property type="entry name" value="AMINO ACID TRANSPORTER PROTEIN"/>
    <property type="match status" value="1"/>
</dbReference>
<dbReference type="EMBL" id="JNBR01001504">
    <property type="protein sequence ID" value="OQR86462.1"/>
    <property type="molecule type" value="Genomic_DNA"/>
</dbReference>
<evidence type="ECO:0000313" key="7">
    <source>
        <dbReference type="EMBL" id="OQR86462.1"/>
    </source>
</evidence>
<name>A0A1V9YL67_ACHHY</name>
<feature type="transmembrane region" description="Helical" evidence="5">
    <location>
        <begin position="94"/>
        <end position="116"/>
    </location>
</feature>
<evidence type="ECO:0000256" key="1">
    <source>
        <dbReference type="ARBA" id="ARBA00004141"/>
    </source>
</evidence>
<organism evidence="7 8">
    <name type="scientific">Achlya hypogyna</name>
    <name type="common">Oomycete</name>
    <name type="synonym">Protoachlya hypogyna</name>
    <dbReference type="NCBI Taxonomy" id="1202772"/>
    <lineage>
        <taxon>Eukaryota</taxon>
        <taxon>Sar</taxon>
        <taxon>Stramenopiles</taxon>
        <taxon>Oomycota</taxon>
        <taxon>Saprolegniomycetes</taxon>
        <taxon>Saprolegniales</taxon>
        <taxon>Achlyaceae</taxon>
        <taxon>Achlya</taxon>
    </lineage>
</organism>
<dbReference type="OrthoDB" id="438545at2759"/>
<feature type="transmembrane region" description="Helical" evidence="5">
    <location>
        <begin position="338"/>
        <end position="360"/>
    </location>
</feature>
<evidence type="ECO:0000256" key="4">
    <source>
        <dbReference type="ARBA" id="ARBA00023136"/>
    </source>
</evidence>
<dbReference type="STRING" id="1202772.A0A1V9YL67"/>
<gene>
    <name evidence="7" type="ORF">ACHHYP_10510</name>
</gene>
<dbReference type="Pfam" id="PF01490">
    <property type="entry name" value="Aa_trans"/>
    <property type="match status" value="1"/>
</dbReference>
<sequence length="399" mass="42686">MREAKPLLGKPEPEAIDQHATVATSYLGLMSTMAGACILALPSTMSATHVVPNVLLLAAVTALSLLACGCLVVACNATGVYSYELLSKRLCGPVVVWVIRAMTMGLLFGAVVMYIVISMDMLEPFVPLSRFELGALFTIVCLPLCLPDTIHALRYTNFFVVLCVLYIVVVLTWHAAGMDWPAPPRTAVSYAAVAYAVPIQALSFCCHLNVPRAYGELVERRQIVAVTTLIMGSGAALYLVASVAGYVCFQGAPPADILTGFAADDSSINGVRIALGLCMMCKTPVTFQPIREVIELVCLGPASPAQQRHRLPFRALATSIFLLAAFVLAVTAEDVGAVMSWIGGTTGILLAFTVPGYFVWQVTHADYSEMSPKEKTHYRALAVVMMVTGVVLTAVSIFK</sequence>
<dbReference type="AlphaFoldDB" id="A0A1V9YL67"/>
<feature type="transmembrane region" description="Helical" evidence="5">
    <location>
        <begin position="311"/>
        <end position="331"/>
    </location>
</feature>
<evidence type="ECO:0000259" key="6">
    <source>
        <dbReference type="Pfam" id="PF01490"/>
    </source>
</evidence>